<dbReference type="AlphaFoldDB" id="A0A8J5C3P1"/>
<dbReference type="EMBL" id="JACMSC010000020">
    <property type="protein sequence ID" value="KAG6471868.1"/>
    <property type="molecule type" value="Genomic_DNA"/>
</dbReference>
<evidence type="ECO:0000313" key="2">
    <source>
        <dbReference type="EMBL" id="KAG6471868.1"/>
    </source>
</evidence>
<evidence type="ECO:0000313" key="3">
    <source>
        <dbReference type="Proteomes" id="UP000734854"/>
    </source>
</evidence>
<evidence type="ECO:0000256" key="1">
    <source>
        <dbReference type="SAM" id="MobiDB-lite"/>
    </source>
</evidence>
<reference evidence="2 3" key="1">
    <citation type="submission" date="2020-08" db="EMBL/GenBank/DDBJ databases">
        <title>Plant Genome Project.</title>
        <authorList>
            <person name="Zhang R.-G."/>
        </authorList>
    </citation>
    <scope>NUCLEOTIDE SEQUENCE [LARGE SCALE GENOMIC DNA]</scope>
    <source>
        <tissue evidence="2">Rhizome</tissue>
    </source>
</reference>
<organism evidence="2 3">
    <name type="scientific">Zingiber officinale</name>
    <name type="common">Ginger</name>
    <name type="synonym">Amomum zingiber</name>
    <dbReference type="NCBI Taxonomy" id="94328"/>
    <lineage>
        <taxon>Eukaryota</taxon>
        <taxon>Viridiplantae</taxon>
        <taxon>Streptophyta</taxon>
        <taxon>Embryophyta</taxon>
        <taxon>Tracheophyta</taxon>
        <taxon>Spermatophyta</taxon>
        <taxon>Magnoliopsida</taxon>
        <taxon>Liliopsida</taxon>
        <taxon>Zingiberales</taxon>
        <taxon>Zingiberaceae</taxon>
        <taxon>Zingiber</taxon>
    </lineage>
</organism>
<gene>
    <name evidence="2" type="ORF">ZIOFF_069315</name>
</gene>
<name>A0A8J5C3P1_ZINOF</name>
<accession>A0A8J5C3P1</accession>
<proteinExistence type="predicted"/>
<dbReference type="SUPFAM" id="SSF51182">
    <property type="entry name" value="RmlC-like cupins"/>
    <property type="match status" value="1"/>
</dbReference>
<protein>
    <submittedName>
        <fullName evidence="2">Uncharacterized protein</fullName>
    </submittedName>
</protein>
<feature type="compositionally biased region" description="Basic and acidic residues" evidence="1">
    <location>
        <begin position="51"/>
        <end position="64"/>
    </location>
</feature>
<comment type="caution">
    <text evidence="2">The sequence shown here is derived from an EMBL/GenBank/DDBJ whole genome shotgun (WGS) entry which is preliminary data.</text>
</comment>
<keyword evidence="3" id="KW-1185">Reference proteome</keyword>
<dbReference type="InterPro" id="IPR011051">
    <property type="entry name" value="RmlC_Cupin_sf"/>
</dbReference>
<dbReference type="Gene3D" id="2.60.120.10">
    <property type="entry name" value="Jelly Rolls"/>
    <property type="match status" value="1"/>
</dbReference>
<feature type="region of interest" description="Disordered" evidence="1">
    <location>
        <begin position="33"/>
        <end position="64"/>
    </location>
</feature>
<dbReference type="Proteomes" id="UP000734854">
    <property type="component" value="Unassembled WGS sequence"/>
</dbReference>
<dbReference type="InterPro" id="IPR014710">
    <property type="entry name" value="RmlC-like_jellyroll"/>
</dbReference>
<sequence length="129" mass="14377">MVIPGCLARRRFSGRASNSSSRVTSSRCWPELHTGATTTARFPSSPLPSLTRERRAEQGAQMERAEERKGLNLLSGFDVDFLADALGVDREVVKKIQNPDDKRRKIVHVERGLQAVHPSRLMEQQAVAP</sequence>